<organism evidence="1 2">
    <name type="scientific">Candidatus Iainarchaeum sp</name>
    <dbReference type="NCBI Taxonomy" id="3101447"/>
    <lineage>
        <taxon>Archaea</taxon>
        <taxon>Candidatus Iainarchaeota</taxon>
        <taxon>Candidatus Iainarchaeia</taxon>
        <taxon>Candidatus Iainarchaeales</taxon>
        <taxon>Candidatus Iainarchaeaceae</taxon>
        <taxon>Candidatus Iainarchaeum</taxon>
    </lineage>
</organism>
<comment type="caution">
    <text evidence="1">The sequence shown here is derived from an EMBL/GenBank/DDBJ whole genome shotgun (WGS) entry which is preliminary data.</text>
</comment>
<name>A0A939C6T5_9ARCH</name>
<evidence type="ECO:0000313" key="2">
    <source>
        <dbReference type="Proteomes" id="UP000809243"/>
    </source>
</evidence>
<dbReference type="Proteomes" id="UP000809243">
    <property type="component" value="Unassembled WGS sequence"/>
</dbReference>
<dbReference type="AlphaFoldDB" id="A0A939C6T5"/>
<sequence length="86" mass="9782">MAVRRRKQERSGLFSIGRAKSISKGINAAETRAAFVSELALAHNKANLDRVVLSMLRWRIRISSLSREEKAARLAIVKDYCKNLRQ</sequence>
<gene>
    <name evidence="1" type="ORF">JW744_05015</name>
</gene>
<proteinExistence type="predicted"/>
<reference evidence="1" key="1">
    <citation type="submission" date="2021-01" db="EMBL/GenBank/DDBJ databases">
        <title>Active Sulfur Cycling in an Early Earth Analoge.</title>
        <authorList>
            <person name="Hahn C.R."/>
            <person name="Youssef N.H."/>
            <person name="Elshahed M."/>
        </authorList>
    </citation>
    <scope>NUCLEOTIDE SEQUENCE</scope>
    <source>
        <strain evidence="1">Zod_Metabat.1151</strain>
    </source>
</reference>
<protein>
    <submittedName>
        <fullName evidence="1">Uncharacterized protein</fullName>
    </submittedName>
</protein>
<dbReference type="EMBL" id="JAFGDB010000086">
    <property type="protein sequence ID" value="MBN2067803.1"/>
    <property type="molecule type" value="Genomic_DNA"/>
</dbReference>
<accession>A0A939C6T5</accession>
<evidence type="ECO:0000313" key="1">
    <source>
        <dbReference type="EMBL" id="MBN2067803.1"/>
    </source>
</evidence>